<feature type="compositionally biased region" description="Polar residues" evidence="1">
    <location>
        <begin position="63"/>
        <end position="83"/>
    </location>
</feature>
<feature type="compositionally biased region" description="Basic residues" evidence="1">
    <location>
        <begin position="132"/>
        <end position="141"/>
    </location>
</feature>
<feature type="region of interest" description="Disordered" evidence="1">
    <location>
        <begin position="62"/>
        <end position="101"/>
    </location>
</feature>
<feature type="region of interest" description="Disordered" evidence="1">
    <location>
        <begin position="117"/>
        <end position="141"/>
    </location>
</feature>
<name>A0ABT0PH33_9GAMM</name>
<organism evidence="2 3">
    <name type="scientific">Parendozoicomonas callyspongiae</name>
    <dbReference type="NCBI Taxonomy" id="2942213"/>
    <lineage>
        <taxon>Bacteria</taxon>
        <taxon>Pseudomonadati</taxon>
        <taxon>Pseudomonadota</taxon>
        <taxon>Gammaproteobacteria</taxon>
        <taxon>Oceanospirillales</taxon>
        <taxon>Endozoicomonadaceae</taxon>
        <taxon>Parendozoicomonas</taxon>
    </lineage>
</organism>
<proteinExistence type="predicted"/>
<dbReference type="EMBL" id="JAMFLX010000015">
    <property type="protein sequence ID" value="MCL6270684.1"/>
    <property type="molecule type" value="Genomic_DNA"/>
</dbReference>
<reference evidence="2 3" key="1">
    <citation type="submission" date="2022-05" db="EMBL/GenBank/DDBJ databases">
        <authorList>
            <person name="Park J.-S."/>
        </authorList>
    </citation>
    <scope>NUCLEOTIDE SEQUENCE [LARGE SCALE GENOMIC DNA]</scope>
    <source>
        <strain evidence="2 3">2012CJ34-2</strain>
    </source>
</reference>
<comment type="caution">
    <text evidence="2">The sequence shown here is derived from an EMBL/GenBank/DDBJ whole genome shotgun (WGS) entry which is preliminary data.</text>
</comment>
<protein>
    <submittedName>
        <fullName evidence="2">Uncharacterized protein</fullName>
    </submittedName>
</protein>
<evidence type="ECO:0000313" key="2">
    <source>
        <dbReference type="EMBL" id="MCL6270684.1"/>
    </source>
</evidence>
<sequence>MNSTPPLPLRVLDDCEGYIFQAACWLGRAVSLTLGQPLEQSNLSQLIEDALAGTEKKLEQYKPISQSSSSNGVYLIKNRQQPPETKVKSPTPDIKNKVTQETKSKISSVVSNFLSSDSNGGESFQQGSVSGKSKKPRNKARWHRHPYITEKLEQNSHGRLKKAHSSNSTNTAFQQIVSSVTGSLIRDTLMDDPELDADALVKAAEKRLSSNDYYSCQAQHIAMYQ</sequence>
<feature type="compositionally biased region" description="Polar residues" evidence="1">
    <location>
        <begin position="119"/>
        <end position="131"/>
    </location>
</feature>
<accession>A0ABT0PH33</accession>
<gene>
    <name evidence="2" type="ORF">M3P05_12180</name>
</gene>
<dbReference type="Proteomes" id="UP001203338">
    <property type="component" value="Unassembled WGS sequence"/>
</dbReference>
<keyword evidence="3" id="KW-1185">Reference proteome</keyword>
<evidence type="ECO:0000313" key="3">
    <source>
        <dbReference type="Proteomes" id="UP001203338"/>
    </source>
</evidence>
<dbReference type="RefSeq" id="WP_249699947.1">
    <property type="nucleotide sequence ID" value="NZ_JAMFLX010000015.1"/>
</dbReference>
<evidence type="ECO:0000256" key="1">
    <source>
        <dbReference type="SAM" id="MobiDB-lite"/>
    </source>
</evidence>